<proteinExistence type="predicted"/>
<reference evidence="1" key="2">
    <citation type="submission" date="2018-03" db="EMBL/GenBank/DDBJ databases">
        <title>The Triticum urartu genome reveals the dynamic nature of wheat genome evolution.</title>
        <authorList>
            <person name="Ling H."/>
            <person name="Ma B."/>
            <person name="Shi X."/>
            <person name="Liu H."/>
            <person name="Dong L."/>
            <person name="Sun H."/>
            <person name="Cao Y."/>
            <person name="Gao Q."/>
            <person name="Zheng S."/>
            <person name="Li Y."/>
            <person name="Yu Y."/>
            <person name="Du H."/>
            <person name="Qi M."/>
            <person name="Li Y."/>
            <person name="Yu H."/>
            <person name="Cui Y."/>
            <person name="Wang N."/>
            <person name="Chen C."/>
            <person name="Wu H."/>
            <person name="Zhao Y."/>
            <person name="Zhang J."/>
            <person name="Li Y."/>
            <person name="Zhou W."/>
            <person name="Zhang B."/>
            <person name="Hu W."/>
            <person name="Eijk M."/>
            <person name="Tang J."/>
            <person name="Witsenboer H."/>
            <person name="Zhao S."/>
            <person name="Li Z."/>
            <person name="Zhang A."/>
            <person name="Wang D."/>
            <person name="Liang C."/>
        </authorList>
    </citation>
    <scope>NUCLEOTIDE SEQUENCE [LARGE SCALE GENOMIC DNA]</scope>
    <source>
        <strain evidence="1">cv. G1812</strain>
    </source>
</reference>
<dbReference type="Gramene" id="TuG1812G0700005206.01.T01">
    <property type="protein sequence ID" value="TuG1812G0700005206.01.T01.cds298042"/>
    <property type="gene ID" value="TuG1812G0700005206.01"/>
</dbReference>
<dbReference type="Proteomes" id="UP000015106">
    <property type="component" value="Chromosome 7"/>
</dbReference>
<dbReference type="EnsemblPlants" id="TuG1812G0700005206.01.T01">
    <property type="protein sequence ID" value="TuG1812G0700005206.01.T01.cds298042"/>
    <property type="gene ID" value="TuG1812G0700005206.01"/>
</dbReference>
<reference evidence="1" key="3">
    <citation type="submission" date="2022-06" db="UniProtKB">
        <authorList>
            <consortium name="EnsemblPlants"/>
        </authorList>
    </citation>
    <scope>IDENTIFICATION</scope>
</reference>
<keyword evidence="2" id="KW-1185">Reference proteome</keyword>
<evidence type="ECO:0000313" key="2">
    <source>
        <dbReference type="Proteomes" id="UP000015106"/>
    </source>
</evidence>
<sequence length="24" mass="2874">MSSARTYCSIRSMRHTWLIFGWPS</sequence>
<name>A0A8R7V993_TRIUA</name>
<dbReference type="AlphaFoldDB" id="A0A8R7V993"/>
<organism evidence="1 2">
    <name type="scientific">Triticum urartu</name>
    <name type="common">Red wild einkorn</name>
    <name type="synonym">Crithodium urartu</name>
    <dbReference type="NCBI Taxonomy" id="4572"/>
    <lineage>
        <taxon>Eukaryota</taxon>
        <taxon>Viridiplantae</taxon>
        <taxon>Streptophyta</taxon>
        <taxon>Embryophyta</taxon>
        <taxon>Tracheophyta</taxon>
        <taxon>Spermatophyta</taxon>
        <taxon>Magnoliopsida</taxon>
        <taxon>Liliopsida</taxon>
        <taxon>Poales</taxon>
        <taxon>Poaceae</taxon>
        <taxon>BOP clade</taxon>
        <taxon>Pooideae</taxon>
        <taxon>Triticodae</taxon>
        <taxon>Triticeae</taxon>
        <taxon>Triticinae</taxon>
        <taxon>Triticum</taxon>
    </lineage>
</organism>
<accession>A0A8R7V993</accession>
<evidence type="ECO:0000313" key="1">
    <source>
        <dbReference type="EnsemblPlants" id="TuG1812G0700005206.01.T01.cds298042"/>
    </source>
</evidence>
<reference evidence="2" key="1">
    <citation type="journal article" date="2013" name="Nature">
        <title>Draft genome of the wheat A-genome progenitor Triticum urartu.</title>
        <authorList>
            <person name="Ling H.Q."/>
            <person name="Zhao S."/>
            <person name="Liu D."/>
            <person name="Wang J."/>
            <person name="Sun H."/>
            <person name="Zhang C."/>
            <person name="Fan H."/>
            <person name="Li D."/>
            <person name="Dong L."/>
            <person name="Tao Y."/>
            <person name="Gao C."/>
            <person name="Wu H."/>
            <person name="Li Y."/>
            <person name="Cui Y."/>
            <person name="Guo X."/>
            <person name="Zheng S."/>
            <person name="Wang B."/>
            <person name="Yu K."/>
            <person name="Liang Q."/>
            <person name="Yang W."/>
            <person name="Lou X."/>
            <person name="Chen J."/>
            <person name="Feng M."/>
            <person name="Jian J."/>
            <person name="Zhang X."/>
            <person name="Luo G."/>
            <person name="Jiang Y."/>
            <person name="Liu J."/>
            <person name="Wang Z."/>
            <person name="Sha Y."/>
            <person name="Zhang B."/>
            <person name="Wu H."/>
            <person name="Tang D."/>
            <person name="Shen Q."/>
            <person name="Xue P."/>
            <person name="Zou S."/>
            <person name="Wang X."/>
            <person name="Liu X."/>
            <person name="Wang F."/>
            <person name="Yang Y."/>
            <person name="An X."/>
            <person name="Dong Z."/>
            <person name="Zhang K."/>
            <person name="Zhang X."/>
            <person name="Luo M.C."/>
            <person name="Dvorak J."/>
            <person name="Tong Y."/>
            <person name="Wang J."/>
            <person name="Yang H."/>
            <person name="Li Z."/>
            <person name="Wang D."/>
            <person name="Zhang A."/>
            <person name="Wang J."/>
        </authorList>
    </citation>
    <scope>NUCLEOTIDE SEQUENCE</scope>
    <source>
        <strain evidence="2">cv. G1812</strain>
    </source>
</reference>
<protein>
    <submittedName>
        <fullName evidence="1">Uncharacterized protein</fullName>
    </submittedName>
</protein>